<dbReference type="PIRSF" id="PIRSF000044">
    <property type="entry name" value="Cis_Diol_DH_RD"/>
    <property type="match status" value="1"/>
</dbReference>
<evidence type="ECO:0000256" key="15">
    <source>
        <dbReference type="ARBA" id="ARBA00022967"/>
    </source>
</evidence>
<feature type="binding site" evidence="27">
    <location>
        <position position="78"/>
    </location>
    <ligand>
        <name>[2Fe-2S] cluster</name>
        <dbReference type="ChEBI" id="CHEBI:190135"/>
    </ligand>
</feature>
<keyword evidence="19 27" id="KW-0915">Sodium</keyword>
<keyword evidence="13 27" id="KW-0479">Metal-binding</keyword>
<dbReference type="GO" id="GO:0016655">
    <property type="term" value="F:oxidoreductase activity, acting on NAD(P)H, quinone or similar compound as acceptor"/>
    <property type="evidence" value="ECO:0007669"/>
    <property type="project" value="InterPro"/>
</dbReference>
<sequence length="408" mass="45581">MIEPIIFGVVFFVLIVGALVTLILVARSRLVSSGDVSITINDQKKITVAAGGKLLGALANEGIFISSACGGGGTCAQCEVKVLEGGGDILPTEKTHISNREAKEGCRLSCQVAVKQDMKIEVPPEVFETKKWECEVISNRNVATFIKEFKLALPANEAVNFKAGGYIQIEVPPHDLKYKDFAIEEEYHEDWDKFNVWRYESHVEDETIRAYSMANYPGEQGIIMLNVRVATPPPRAPDGIPPGRVSSYIFNCKPGDKVTISGPYGEFFINESDAEMVYIGGGAGMAPLRSHIFELFKTGQTNRKVSYWYGARSLREMFYEDEFEALEKEFDNFSFKVALSEPMPEDNWTGYQGFIHQVLLEKYLKDHPSPEDLEYYICGPPMMLSAVRKMLDDLGVEPENVRFDDFGG</sequence>
<dbReference type="InterPro" id="IPR036010">
    <property type="entry name" value="2Fe-2S_ferredoxin-like_sf"/>
</dbReference>
<gene>
    <name evidence="27 30" type="primary">nqrF</name>
    <name evidence="30" type="ORF">Pla110_36160</name>
</gene>
<keyword evidence="18 27" id="KW-0520">NAD</keyword>
<keyword evidence="31" id="KW-1185">Reference proteome</keyword>
<evidence type="ECO:0000256" key="26">
    <source>
        <dbReference type="ARBA" id="ARBA00048891"/>
    </source>
</evidence>
<keyword evidence="27" id="KW-0812">Transmembrane</keyword>
<keyword evidence="20 27" id="KW-0406">Ion transport</keyword>
<dbReference type="InterPro" id="IPR001433">
    <property type="entry name" value="OxRdtase_FAD/NAD-bd"/>
</dbReference>
<evidence type="ECO:0000259" key="29">
    <source>
        <dbReference type="PROSITE" id="PS51384"/>
    </source>
</evidence>
<feature type="domain" description="2Fe-2S ferredoxin-type" evidence="28">
    <location>
        <begin position="34"/>
        <end position="126"/>
    </location>
</feature>
<evidence type="ECO:0000256" key="13">
    <source>
        <dbReference type="ARBA" id="ARBA00022723"/>
    </source>
</evidence>
<keyword evidence="16 27" id="KW-0408">Iron</keyword>
<evidence type="ECO:0000259" key="28">
    <source>
        <dbReference type="PROSITE" id="PS51085"/>
    </source>
</evidence>
<keyword evidence="14 27" id="KW-0274">FAD</keyword>
<dbReference type="SUPFAM" id="SSF52343">
    <property type="entry name" value="Ferredoxin reductase-like, C-terminal NADP-linked domain"/>
    <property type="match status" value="1"/>
</dbReference>
<evidence type="ECO:0000256" key="24">
    <source>
        <dbReference type="ARBA" id="ARBA00030032"/>
    </source>
</evidence>
<dbReference type="InterPro" id="IPR001041">
    <property type="entry name" value="2Fe-2S_ferredoxin-type"/>
</dbReference>
<dbReference type="InterPro" id="IPR001709">
    <property type="entry name" value="Flavoprot_Pyr_Nucl_cyt_Rdtase"/>
</dbReference>
<dbReference type="HAMAP" id="MF_00430">
    <property type="entry name" value="NqrF"/>
    <property type="match status" value="1"/>
</dbReference>
<comment type="similarity">
    <text evidence="4 27">Belongs to the NqrF family.</text>
</comment>
<evidence type="ECO:0000256" key="12">
    <source>
        <dbReference type="ARBA" id="ARBA00022714"/>
    </source>
</evidence>
<protein>
    <recommendedName>
        <fullName evidence="7 27">Na(+)-translocating NADH-quinone reductase subunit F</fullName>
        <shortName evidence="27">Na(+)-NQR subunit F</shortName>
        <shortName evidence="27">Na(+)-translocating NQR subunit F</shortName>
        <ecNumber evidence="6 27">7.2.1.1</ecNumber>
    </recommendedName>
    <alternativeName>
        <fullName evidence="25 27">NQR complex subunit F</fullName>
    </alternativeName>
    <alternativeName>
        <fullName evidence="24 27">NQR-1 subunit F</fullName>
    </alternativeName>
</protein>
<dbReference type="GO" id="GO:0005886">
    <property type="term" value="C:plasma membrane"/>
    <property type="evidence" value="ECO:0007669"/>
    <property type="project" value="UniProtKB-SubCell"/>
</dbReference>
<keyword evidence="11 27" id="KW-0285">Flavoprotein</keyword>
<feature type="binding site" evidence="27">
    <location>
        <position position="75"/>
    </location>
    <ligand>
        <name>[2Fe-2S] cluster</name>
        <dbReference type="ChEBI" id="CHEBI:190135"/>
    </ligand>
</feature>
<evidence type="ECO:0000256" key="18">
    <source>
        <dbReference type="ARBA" id="ARBA00023027"/>
    </source>
</evidence>
<dbReference type="Pfam" id="PF00111">
    <property type="entry name" value="Fer2"/>
    <property type="match status" value="1"/>
</dbReference>
<evidence type="ECO:0000256" key="4">
    <source>
        <dbReference type="ARBA" id="ARBA00005570"/>
    </source>
</evidence>
<comment type="cofactor">
    <cofactor evidence="27">
        <name>[2Fe-2S] cluster</name>
        <dbReference type="ChEBI" id="CHEBI:190135"/>
    </cofactor>
    <text evidence="27">Binds 1 [2Fe-2S] cluster.</text>
</comment>
<feature type="domain" description="FAD-binding FR-type" evidence="29">
    <location>
        <begin position="129"/>
        <end position="270"/>
    </location>
</feature>
<dbReference type="PANTHER" id="PTHR43644">
    <property type="entry name" value="NA(+)-TRANSLOCATING NADH-QUINONE REDUCTASE SUBUNIT"/>
    <property type="match status" value="1"/>
</dbReference>
<evidence type="ECO:0000256" key="5">
    <source>
        <dbReference type="ARBA" id="ARBA00011309"/>
    </source>
</evidence>
<dbReference type="OrthoDB" id="9796486at2"/>
<evidence type="ECO:0000256" key="21">
    <source>
        <dbReference type="ARBA" id="ARBA00023075"/>
    </source>
</evidence>
<evidence type="ECO:0000256" key="2">
    <source>
        <dbReference type="ARBA" id="ARBA00002972"/>
    </source>
</evidence>
<evidence type="ECO:0000256" key="11">
    <source>
        <dbReference type="ARBA" id="ARBA00022630"/>
    </source>
</evidence>
<evidence type="ECO:0000256" key="17">
    <source>
        <dbReference type="ARBA" id="ARBA00023014"/>
    </source>
</evidence>
<evidence type="ECO:0000256" key="9">
    <source>
        <dbReference type="ARBA" id="ARBA00022475"/>
    </source>
</evidence>
<dbReference type="SUPFAM" id="SSF54292">
    <property type="entry name" value="2Fe-2S ferredoxin-like"/>
    <property type="match status" value="1"/>
</dbReference>
<feature type="binding site" evidence="27">
    <location>
        <position position="110"/>
    </location>
    <ligand>
        <name>[2Fe-2S] cluster</name>
        <dbReference type="ChEBI" id="CHEBI:190135"/>
    </ligand>
</feature>
<evidence type="ECO:0000256" key="3">
    <source>
        <dbReference type="ARBA" id="ARBA00004533"/>
    </source>
</evidence>
<evidence type="ECO:0000256" key="6">
    <source>
        <dbReference type="ARBA" id="ARBA00013099"/>
    </source>
</evidence>
<dbReference type="KEGG" id="plon:Pla110_36160"/>
<dbReference type="AlphaFoldDB" id="A0A518CRM5"/>
<evidence type="ECO:0000313" key="30">
    <source>
        <dbReference type="EMBL" id="QDU81865.1"/>
    </source>
</evidence>
<evidence type="ECO:0000256" key="22">
    <source>
        <dbReference type="ARBA" id="ARBA00023136"/>
    </source>
</evidence>
<dbReference type="EMBL" id="CP036281">
    <property type="protein sequence ID" value="QDU81865.1"/>
    <property type="molecule type" value="Genomic_DNA"/>
</dbReference>
<comment type="subcellular location">
    <subcellularLocation>
        <location evidence="3">Cell inner membrane</location>
    </subcellularLocation>
    <subcellularLocation>
        <location evidence="27">Cell membrane</location>
        <topology evidence="27">Single-pass membrane protein</topology>
    </subcellularLocation>
</comment>
<evidence type="ECO:0000256" key="10">
    <source>
        <dbReference type="ARBA" id="ARBA00022519"/>
    </source>
</evidence>
<dbReference type="PROSITE" id="PS51384">
    <property type="entry name" value="FAD_FR"/>
    <property type="match status" value="1"/>
</dbReference>
<proteinExistence type="inferred from homology"/>
<keyword evidence="15 27" id="KW-1278">Translocase</keyword>
<dbReference type="CDD" id="cd00207">
    <property type="entry name" value="fer2"/>
    <property type="match status" value="1"/>
</dbReference>
<evidence type="ECO:0000256" key="19">
    <source>
        <dbReference type="ARBA" id="ARBA00023053"/>
    </source>
</evidence>
<keyword evidence="12 27" id="KW-0001">2Fe-2S</keyword>
<evidence type="ECO:0000256" key="8">
    <source>
        <dbReference type="ARBA" id="ARBA00022448"/>
    </source>
</evidence>
<keyword evidence="10" id="KW-0997">Cell inner membrane</keyword>
<dbReference type="InterPro" id="IPR012675">
    <property type="entry name" value="Beta-grasp_dom_sf"/>
</dbReference>
<dbReference type="InterPro" id="IPR017927">
    <property type="entry name" value="FAD-bd_FR_type"/>
</dbReference>
<dbReference type="PRINTS" id="PR00371">
    <property type="entry name" value="FPNCR"/>
</dbReference>
<dbReference type="Gene3D" id="3.40.50.80">
    <property type="entry name" value="Nucleotide-binding domain of ferredoxin-NADP reductase (FNR) module"/>
    <property type="match status" value="1"/>
</dbReference>
<dbReference type="Pfam" id="PF00970">
    <property type="entry name" value="FAD_binding_6"/>
    <property type="match status" value="1"/>
</dbReference>
<comment type="cofactor">
    <cofactor evidence="1 27">
        <name>FAD</name>
        <dbReference type="ChEBI" id="CHEBI:57692"/>
    </cofactor>
</comment>
<keyword evidence="23 27" id="KW-0739">Sodium transport</keyword>
<feature type="binding site" evidence="27">
    <location>
        <position position="69"/>
    </location>
    <ligand>
        <name>[2Fe-2S] cluster</name>
        <dbReference type="ChEBI" id="CHEBI:190135"/>
    </ligand>
</feature>
<evidence type="ECO:0000256" key="16">
    <source>
        <dbReference type="ARBA" id="ARBA00023004"/>
    </source>
</evidence>
<dbReference type="InterPro" id="IPR010205">
    <property type="entry name" value="NqrF"/>
</dbReference>
<feature type="transmembrane region" description="Helical" evidence="27">
    <location>
        <begin position="6"/>
        <end position="26"/>
    </location>
</feature>
<dbReference type="GO" id="GO:0009055">
    <property type="term" value="F:electron transfer activity"/>
    <property type="evidence" value="ECO:0007669"/>
    <property type="project" value="UniProtKB-UniRule"/>
</dbReference>
<evidence type="ECO:0000256" key="7">
    <source>
        <dbReference type="ARBA" id="ARBA00019729"/>
    </source>
</evidence>
<dbReference type="FunFam" id="3.40.50.80:FF:000014">
    <property type="entry name" value="Na(+)-translocating NADH-quinone reductase subunit F"/>
    <property type="match status" value="1"/>
</dbReference>
<dbReference type="GO" id="GO:0006814">
    <property type="term" value="P:sodium ion transport"/>
    <property type="evidence" value="ECO:0007669"/>
    <property type="project" value="UniProtKB-UniRule"/>
</dbReference>
<dbReference type="Proteomes" id="UP000317178">
    <property type="component" value="Chromosome"/>
</dbReference>
<dbReference type="PROSITE" id="PS51085">
    <property type="entry name" value="2FE2S_FER_2"/>
    <property type="match status" value="1"/>
</dbReference>
<comment type="subunit">
    <text evidence="5 27">Composed of six subunits; NqrA, NqrB, NqrC, NqrD, NqrE and NqrF.</text>
</comment>
<dbReference type="GO" id="GO:0051537">
    <property type="term" value="F:2 iron, 2 sulfur cluster binding"/>
    <property type="evidence" value="ECO:0007669"/>
    <property type="project" value="UniProtKB-KW"/>
</dbReference>
<comment type="function">
    <text evidence="2 27">NQR complex catalyzes the reduction of ubiquinone-1 to ubiquinol by two successive reactions, coupled with the transport of Na(+) ions from the cytoplasm to the periplasm. The first step is catalyzed by NqrF, which accepts electrons from NADH and reduces ubiquinone-1 to ubisemiquinone by a one-electron transfer pathway.</text>
</comment>
<keyword evidence="9 27" id="KW-1003">Cell membrane</keyword>
<dbReference type="GO" id="GO:0046872">
    <property type="term" value="F:metal ion binding"/>
    <property type="evidence" value="ECO:0007669"/>
    <property type="project" value="UniProtKB-KW"/>
</dbReference>
<keyword evidence="22 27" id="KW-0472">Membrane</keyword>
<evidence type="ECO:0000256" key="25">
    <source>
        <dbReference type="ARBA" id="ARBA00030787"/>
    </source>
</evidence>
<dbReference type="EC" id="7.2.1.1" evidence="6 27"/>
<dbReference type="PANTHER" id="PTHR43644:SF1">
    <property type="entry name" value="NAD(P)H-FLAVIN REDUCTASE"/>
    <property type="match status" value="1"/>
</dbReference>
<keyword evidence="30" id="KW-0560">Oxidoreductase</keyword>
<keyword evidence="8 27" id="KW-0813">Transport</keyword>
<evidence type="ECO:0000256" key="20">
    <source>
        <dbReference type="ARBA" id="ARBA00023065"/>
    </source>
</evidence>
<evidence type="ECO:0000256" key="14">
    <source>
        <dbReference type="ARBA" id="ARBA00022827"/>
    </source>
</evidence>
<dbReference type="SUPFAM" id="SSF63380">
    <property type="entry name" value="Riboflavin synthase domain-like"/>
    <property type="match status" value="1"/>
</dbReference>
<dbReference type="Gene3D" id="2.40.30.10">
    <property type="entry name" value="Translation factors"/>
    <property type="match status" value="1"/>
</dbReference>
<keyword evidence="21 27" id="KW-0830">Ubiquinone</keyword>
<accession>A0A518CRM5</accession>
<evidence type="ECO:0000256" key="27">
    <source>
        <dbReference type="HAMAP-Rule" id="MF_00430"/>
    </source>
</evidence>
<comment type="catalytic activity">
    <reaction evidence="26 27">
        <text>a ubiquinone + n Na(+)(in) + NADH + H(+) = a ubiquinol + n Na(+)(out) + NAD(+)</text>
        <dbReference type="Rhea" id="RHEA:47748"/>
        <dbReference type="Rhea" id="RHEA-COMP:9565"/>
        <dbReference type="Rhea" id="RHEA-COMP:9566"/>
        <dbReference type="ChEBI" id="CHEBI:15378"/>
        <dbReference type="ChEBI" id="CHEBI:16389"/>
        <dbReference type="ChEBI" id="CHEBI:17976"/>
        <dbReference type="ChEBI" id="CHEBI:29101"/>
        <dbReference type="ChEBI" id="CHEBI:57540"/>
        <dbReference type="ChEBI" id="CHEBI:57945"/>
        <dbReference type="EC" id="7.2.1.1"/>
    </reaction>
</comment>
<dbReference type="InterPro" id="IPR008333">
    <property type="entry name" value="Cbr1-like_FAD-bd_dom"/>
</dbReference>
<dbReference type="RefSeq" id="WP_144997574.1">
    <property type="nucleotide sequence ID" value="NZ_CP036281.1"/>
</dbReference>
<dbReference type="InterPro" id="IPR039261">
    <property type="entry name" value="FNR_nucleotide-bd"/>
</dbReference>
<dbReference type="NCBIfam" id="TIGR01941">
    <property type="entry name" value="nqrF"/>
    <property type="match status" value="1"/>
</dbReference>
<keyword evidence="27" id="KW-1133">Transmembrane helix</keyword>
<evidence type="ECO:0000313" key="31">
    <source>
        <dbReference type="Proteomes" id="UP000317178"/>
    </source>
</evidence>
<dbReference type="CDD" id="cd06188">
    <property type="entry name" value="NADH_quinone_reductase"/>
    <property type="match status" value="1"/>
</dbReference>
<reference evidence="30 31" key="1">
    <citation type="submission" date="2019-02" db="EMBL/GenBank/DDBJ databases">
        <title>Deep-cultivation of Planctomycetes and their phenomic and genomic characterization uncovers novel biology.</title>
        <authorList>
            <person name="Wiegand S."/>
            <person name="Jogler M."/>
            <person name="Boedeker C."/>
            <person name="Pinto D."/>
            <person name="Vollmers J."/>
            <person name="Rivas-Marin E."/>
            <person name="Kohn T."/>
            <person name="Peeters S.H."/>
            <person name="Heuer A."/>
            <person name="Rast P."/>
            <person name="Oberbeckmann S."/>
            <person name="Bunk B."/>
            <person name="Jeske O."/>
            <person name="Meyerdierks A."/>
            <person name="Storesund J.E."/>
            <person name="Kallscheuer N."/>
            <person name="Luecker S."/>
            <person name="Lage O.M."/>
            <person name="Pohl T."/>
            <person name="Merkel B.J."/>
            <person name="Hornburger P."/>
            <person name="Mueller R.-W."/>
            <person name="Bruemmer F."/>
            <person name="Labrenz M."/>
            <person name="Spormann A.M."/>
            <person name="Op den Camp H."/>
            <person name="Overmann J."/>
            <person name="Amann R."/>
            <person name="Jetten M.S.M."/>
            <person name="Mascher T."/>
            <person name="Medema M.H."/>
            <person name="Devos D.P."/>
            <person name="Kaster A.-K."/>
            <person name="Ovreas L."/>
            <person name="Rohde M."/>
            <person name="Galperin M.Y."/>
            <person name="Jogler C."/>
        </authorList>
    </citation>
    <scope>NUCLEOTIDE SEQUENCE [LARGE SCALE GENOMIC DNA]</scope>
    <source>
        <strain evidence="30 31">Pla110</strain>
    </source>
</reference>
<evidence type="ECO:0000256" key="1">
    <source>
        <dbReference type="ARBA" id="ARBA00001974"/>
    </source>
</evidence>
<evidence type="ECO:0000256" key="23">
    <source>
        <dbReference type="ARBA" id="ARBA00023201"/>
    </source>
</evidence>
<name>A0A518CRM5_9PLAN</name>
<dbReference type="Pfam" id="PF00175">
    <property type="entry name" value="NAD_binding_1"/>
    <property type="match status" value="1"/>
</dbReference>
<dbReference type="Gene3D" id="3.10.20.30">
    <property type="match status" value="1"/>
</dbReference>
<dbReference type="InterPro" id="IPR017938">
    <property type="entry name" value="Riboflavin_synthase-like_b-brl"/>
</dbReference>
<keyword evidence="17 27" id="KW-0411">Iron-sulfur</keyword>
<organism evidence="30 31">
    <name type="scientific">Polystyrenella longa</name>
    <dbReference type="NCBI Taxonomy" id="2528007"/>
    <lineage>
        <taxon>Bacteria</taxon>
        <taxon>Pseudomonadati</taxon>
        <taxon>Planctomycetota</taxon>
        <taxon>Planctomycetia</taxon>
        <taxon>Planctomycetales</taxon>
        <taxon>Planctomycetaceae</taxon>
        <taxon>Polystyrenella</taxon>
    </lineage>
</organism>